<dbReference type="Gene3D" id="3.40.50.720">
    <property type="entry name" value="NAD(P)-binding Rossmann-like Domain"/>
    <property type="match status" value="1"/>
</dbReference>
<feature type="transmembrane region" description="Helical" evidence="1">
    <location>
        <begin position="38"/>
        <end position="57"/>
    </location>
</feature>
<evidence type="ECO:0000313" key="2">
    <source>
        <dbReference type="EMBL" id="GIH19401.1"/>
    </source>
</evidence>
<keyword evidence="3" id="KW-1185">Reference proteome</keyword>
<dbReference type="Proteomes" id="UP000642748">
    <property type="component" value="Unassembled WGS sequence"/>
</dbReference>
<organism evidence="2 3">
    <name type="scientific">Rugosimonospora africana</name>
    <dbReference type="NCBI Taxonomy" id="556532"/>
    <lineage>
        <taxon>Bacteria</taxon>
        <taxon>Bacillati</taxon>
        <taxon>Actinomycetota</taxon>
        <taxon>Actinomycetes</taxon>
        <taxon>Micromonosporales</taxon>
        <taxon>Micromonosporaceae</taxon>
        <taxon>Rugosimonospora</taxon>
    </lineage>
</organism>
<keyword evidence="1" id="KW-0472">Membrane</keyword>
<sequence>MPGFVMTPLNSRLSSDPLRVADLAARTMVGRNGLADDLAGVAILLAGPASGYILYITGQMLFVDGGLSAH</sequence>
<dbReference type="InterPro" id="IPR002347">
    <property type="entry name" value="SDR_fam"/>
</dbReference>
<dbReference type="InterPro" id="IPR036291">
    <property type="entry name" value="NAD(P)-bd_dom_sf"/>
</dbReference>
<dbReference type="EMBL" id="BONZ01000080">
    <property type="protein sequence ID" value="GIH19401.1"/>
    <property type="molecule type" value="Genomic_DNA"/>
</dbReference>
<keyword evidence="1" id="KW-0812">Transmembrane</keyword>
<proteinExistence type="predicted"/>
<gene>
    <name evidence="2" type="ORF">Raf01_75730</name>
</gene>
<evidence type="ECO:0000313" key="3">
    <source>
        <dbReference type="Proteomes" id="UP000642748"/>
    </source>
</evidence>
<dbReference type="SUPFAM" id="SSF51735">
    <property type="entry name" value="NAD(P)-binding Rossmann-fold domains"/>
    <property type="match status" value="1"/>
</dbReference>
<evidence type="ECO:0000256" key="1">
    <source>
        <dbReference type="SAM" id="Phobius"/>
    </source>
</evidence>
<dbReference type="AlphaFoldDB" id="A0A8J3R3F5"/>
<keyword evidence="1" id="KW-1133">Transmembrane helix</keyword>
<protein>
    <submittedName>
        <fullName evidence="2">Uncharacterized protein</fullName>
    </submittedName>
</protein>
<name>A0A8J3R3F5_9ACTN</name>
<reference evidence="2" key="1">
    <citation type="submission" date="2021-01" db="EMBL/GenBank/DDBJ databases">
        <title>Whole genome shotgun sequence of Rugosimonospora africana NBRC 104875.</title>
        <authorList>
            <person name="Komaki H."/>
            <person name="Tamura T."/>
        </authorList>
    </citation>
    <scope>NUCLEOTIDE SEQUENCE</scope>
    <source>
        <strain evidence="2">NBRC 104875</strain>
    </source>
</reference>
<comment type="caution">
    <text evidence="2">The sequence shown here is derived from an EMBL/GenBank/DDBJ whole genome shotgun (WGS) entry which is preliminary data.</text>
</comment>
<dbReference type="RefSeq" id="WP_239134277.1">
    <property type="nucleotide sequence ID" value="NZ_BONZ01000080.1"/>
</dbReference>
<dbReference type="Pfam" id="PF13561">
    <property type="entry name" value="adh_short_C2"/>
    <property type="match status" value="1"/>
</dbReference>
<accession>A0A8J3R3F5</accession>